<proteinExistence type="predicted"/>
<dbReference type="PANTHER" id="PTHR22957:SF337">
    <property type="entry name" value="TBC1 DOMAIN FAMILY MEMBER 5"/>
    <property type="match status" value="1"/>
</dbReference>
<dbReference type="FunFam" id="1.10.472.80:FF:000038">
    <property type="entry name" value="TBC1 domain family member 5"/>
    <property type="match status" value="1"/>
</dbReference>
<sequence>MRTLEASKKRWNICFSEEKIGFDLREAVRDLEDEPSPCQDGVRSVCWKAFLLYGPLSYTPWPKKLTESRDAYSSLREHFLRYIDHPDDLQSAVDPLADDANSPWSTLRQDELNRGEIFQDVQRCMQDNAFFQEPSTQKKLLDILFIYSKLHPDIGYRQGMHELLAPILWVVHCDAIEASTIPNSKAEDDLMLEVLDERFIEHDAFTLFCAVMQTAKSFYEIGDSTSPIVDRSRRIHDEYLGEVDPELANHLQAIQILPQIFLLRWIRLLFGREFSLADTLSVWDVLFAEGLSLSLVDMTCLAMLLRIRWPLLRADHTEALQLLLHYEPPTPPYGPATLVQDAIFLERNRTFEGGTCLISRYSGVEGALPEQRLPPVKRPPALQLNQRYKKNLNTHSRSSGSPGRSPARFLSPQKGLESLFQEVSGSLQRRTEGWNISKTVRAAAGEVRRNVNNLHSEATSPRHSLDSAPAPLPHESTEQEANEGLRNRLSMLEQRNKALARMLADALEELRSQKESSIREQATVAESSFNIALAKMQFVQVYLADCEIPIPGQEALVNECSHESQPRMTETNHSGRGLLPEDSDELALAADQENTASDRPSTSLKATSGNADSSSRDEGADARAIIQVEERHKANAESSKLSSSKPRPPLAQSPLSWILGEGQHRSDFVSSSTPPPEQRRDSIPKVKPKRLFPDVKDSEGRNGSESEDDGFTMSSLHGSRARN</sequence>
<dbReference type="GO" id="GO:0005096">
    <property type="term" value="F:GTPase activator activity"/>
    <property type="evidence" value="ECO:0007669"/>
    <property type="project" value="UniProtKB-KW"/>
</dbReference>
<reference evidence="6" key="1">
    <citation type="journal article" date="2014" name="BMC Genomics">
        <title>Genome characteristics reveal the impact of lichenization on lichen-forming fungus Endocarpon pusillum Hedwig (Verrucariales, Ascomycota).</title>
        <authorList>
            <person name="Wang Y.-Y."/>
            <person name="Liu B."/>
            <person name="Zhang X.-Y."/>
            <person name="Zhou Q.-M."/>
            <person name="Zhang T."/>
            <person name="Li H."/>
            <person name="Yu Y.-F."/>
            <person name="Zhang X.-L."/>
            <person name="Hao X.-Y."/>
            <person name="Wang M."/>
            <person name="Wang L."/>
            <person name="Wei J.-C."/>
        </authorList>
    </citation>
    <scope>NUCLEOTIDE SEQUENCE [LARGE SCALE GENOMIC DNA]</scope>
    <source>
        <strain evidence="6">Z07020 / HMAS-L-300199</strain>
    </source>
</reference>
<feature type="region of interest" description="Disordered" evidence="3">
    <location>
        <begin position="591"/>
        <end position="620"/>
    </location>
</feature>
<dbReference type="EMBL" id="KE721025">
    <property type="protein sequence ID" value="ERF72872.1"/>
    <property type="molecule type" value="Genomic_DNA"/>
</dbReference>
<evidence type="ECO:0000259" key="4">
    <source>
        <dbReference type="PROSITE" id="PS50086"/>
    </source>
</evidence>
<accession>U1G681</accession>
<dbReference type="RefSeq" id="XP_007801481.1">
    <property type="nucleotide sequence ID" value="XM_007803290.1"/>
</dbReference>
<dbReference type="Gene3D" id="1.10.8.270">
    <property type="entry name" value="putative rabgap domain of human tbc1 domain family member 14 like domains"/>
    <property type="match status" value="1"/>
</dbReference>
<feature type="compositionally biased region" description="Basic and acidic residues" evidence="3">
    <location>
        <begin position="691"/>
        <end position="704"/>
    </location>
</feature>
<keyword evidence="2" id="KW-0175">Coiled coil</keyword>
<dbReference type="OrthoDB" id="27140at2759"/>
<dbReference type="AlphaFoldDB" id="U1G681"/>
<dbReference type="GeneID" id="19243334"/>
<feature type="coiled-coil region" evidence="2">
    <location>
        <begin position="482"/>
        <end position="520"/>
    </location>
</feature>
<dbReference type="PROSITE" id="PS50086">
    <property type="entry name" value="TBC_RABGAP"/>
    <property type="match status" value="1"/>
</dbReference>
<protein>
    <recommendedName>
        <fullName evidence="4">Rab-GAP TBC domain-containing protein</fullName>
    </recommendedName>
</protein>
<organism evidence="5 6">
    <name type="scientific">Endocarpon pusillum (strain Z07020 / HMAS-L-300199)</name>
    <name type="common">Lichen-forming fungus</name>
    <dbReference type="NCBI Taxonomy" id="1263415"/>
    <lineage>
        <taxon>Eukaryota</taxon>
        <taxon>Fungi</taxon>
        <taxon>Dikarya</taxon>
        <taxon>Ascomycota</taxon>
        <taxon>Pezizomycotina</taxon>
        <taxon>Eurotiomycetes</taxon>
        <taxon>Chaetothyriomycetidae</taxon>
        <taxon>Verrucariales</taxon>
        <taxon>Verrucariaceae</taxon>
        <taxon>Endocarpon</taxon>
    </lineage>
</organism>
<dbReference type="Gene3D" id="1.10.472.80">
    <property type="entry name" value="Ypt/Rab-GAP domain of gyp1p, domain 3"/>
    <property type="match status" value="1"/>
</dbReference>
<gene>
    <name evidence="5" type="ORF">EPUS_08485</name>
</gene>
<dbReference type="InterPro" id="IPR035969">
    <property type="entry name" value="Rab-GAP_TBC_sf"/>
</dbReference>
<evidence type="ECO:0000256" key="2">
    <source>
        <dbReference type="SAM" id="Coils"/>
    </source>
</evidence>
<feature type="region of interest" description="Disordered" evidence="3">
    <location>
        <begin position="561"/>
        <end position="580"/>
    </location>
</feature>
<evidence type="ECO:0000256" key="1">
    <source>
        <dbReference type="ARBA" id="ARBA00022468"/>
    </source>
</evidence>
<feature type="region of interest" description="Disordered" evidence="3">
    <location>
        <begin position="455"/>
        <end position="482"/>
    </location>
</feature>
<keyword evidence="6" id="KW-1185">Reference proteome</keyword>
<dbReference type="InterPro" id="IPR000195">
    <property type="entry name" value="Rab-GAP-TBC_dom"/>
</dbReference>
<feature type="region of interest" description="Disordered" evidence="3">
    <location>
        <begin position="632"/>
        <end position="723"/>
    </location>
</feature>
<dbReference type="HOGENOM" id="CLU_019939_0_0_1"/>
<evidence type="ECO:0000256" key="3">
    <source>
        <dbReference type="SAM" id="MobiDB-lite"/>
    </source>
</evidence>
<dbReference type="OMA" id="SPWQTLR"/>
<dbReference type="Pfam" id="PF00566">
    <property type="entry name" value="RabGAP-TBC"/>
    <property type="match status" value="1"/>
</dbReference>
<dbReference type="eggNOG" id="KOG1091">
    <property type="taxonomic scope" value="Eukaryota"/>
</dbReference>
<dbReference type="SUPFAM" id="SSF47923">
    <property type="entry name" value="Ypt/Rab-GAP domain of gyp1p"/>
    <property type="match status" value="2"/>
</dbReference>
<evidence type="ECO:0000313" key="6">
    <source>
        <dbReference type="Proteomes" id="UP000019373"/>
    </source>
</evidence>
<dbReference type="SMART" id="SM00164">
    <property type="entry name" value="TBC"/>
    <property type="match status" value="1"/>
</dbReference>
<feature type="compositionally biased region" description="Polar residues" evidence="3">
    <location>
        <begin position="592"/>
        <end position="613"/>
    </location>
</feature>
<dbReference type="Proteomes" id="UP000019373">
    <property type="component" value="Unassembled WGS sequence"/>
</dbReference>
<feature type="domain" description="Rab-GAP TBC" evidence="4">
    <location>
        <begin position="37"/>
        <end position="290"/>
    </location>
</feature>
<dbReference type="PANTHER" id="PTHR22957">
    <property type="entry name" value="TBC1 DOMAIN FAMILY MEMBER GTPASE-ACTIVATING PROTEIN"/>
    <property type="match status" value="1"/>
</dbReference>
<name>U1G681_ENDPU</name>
<evidence type="ECO:0000313" key="5">
    <source>
        <dbReference type="EMBL" id="ERF72872.1"/>
    </source>
</evidence>
<dbReference type="FunFam" id="1.10.8.270:FF:000031">
    <property type="entry name" value="TBC1 domain family member 5"/>
    <property type="match status" value="1"/>
</dbReference>
<keyword evidence="1" id="KW-0343">GTPase activation</keyword>